<protein>
    <submittedName>
        <fullName evidence="2">Uncharacterized protein</fullName>
    </submittedName>
</protein>
<evidence type="ECO:0000256" key="1">
    <source>
        <dbReference type="SAM" id="MobiDB-lite"/>
    </source>
</evidence>
<accession>A0A510VD71</accession>
<evidence type="ECO:0000313" key="2">
    <source>
        <dbReference type="EMBL" id="GEK23095.1"/>
    </source>
</evidence>
<dbReference type="SUPFAM" id="SSF69322">
    <property type="entry name" value="Tricorn protease domain 2"/>
    <property type="match status" value="1"/>
</dbReference>
<comment type="caution">
    <text evidence="2">The sequence shown here is derived from an EMBL/GenBank/DDBJ whole genome shotgun (WGS) entry which is preliminary data.</text>
</comment>
<evidence type="ECO:0000313" key="3">
    <source>
        <dbReference type="Proteomes" id="UP000321118"/>
    </source>
</evidence>
<proteinExistence type="predicted"/>
<sequence length="478" mass="49589">MRELADLMNDALAERSGSLADLPTAQVGDRLHRKVRFRRARRHTLEAGGATAAVAVLGATTWFGVNRGDDPAPAISPTMSATPSPTQSPTPTPTPSPTPTAVADDILGLPPTYAMPAGLLEQTTPGWVLSIYRSGTFVEGGDEEPVMSSVLLSSPEGTLYRVVDLAVDPLTTVNLSHWVAGSSTAVVNVFSPDAPTARAILDLATGTITDDGRGLSRSAFYVGQDASGAEVWTQPAPAGGENDLLTVDRDGDARLVATLSGAGGEGNLFLLDPTGTRAAFSTWLDASTGGEPGLGIVDLGTGDVRVNAFEAGGRLCTVVGWSDANTLLTGCSDDDTRNATTGLWDVDVSSDPFTMTLLRELGPDDKSPQVWSDAWISDGILASPGYSTRFGDGCPDGVYTWSSGVPTILMTFPTDSYAHATSVDGRVYVTAMSGCDNESAEVLTALGPSGPVVMAPAPAPRPDGLEWTAGMTSWVAAR</sequence>
<dbReference type="RefSeq" id="WP_186813457.1">
    <property type="nucleotide sequence ID" value="NZ_BJUB01000013.1"/>
</dbReference>
<dbReference type="AlphaFoldDB" id="A0A510VD71"/>
<keyword evidence="3" id="KW-1185">Reference proteome</keyword>
<reference evidence="2 3" key="1">
    <citation type="submission" date="2019-07" db="EMBL/GenBank/DDBJ databases">
        <title>Whole genome shotgun sequence of Cellulomonas xylanilytica NBRC 101102.</title>
        <authorList>
            <person name="Hosoyama A."/>
            <person name="Uohara A."/>
            <person name="Ohji S."/>
            <person name="Ichikawa N."/>
        </authorList>
    </citation>
    <scope>NUCLEOTIDE SEQUENCE [LARGE SCALE GENOMIC DNA]</scope>
    <source>
        <strain evidence="2 3">NBRC 101102</strain>
    </source>
</reference>
<organism evidence="2 3">
    <name type="scientific">Cellulomonas xylanilytica</name>
    <dbReference type="NCBI Taxonomy" id="233583"/>
    <lineage>
        <taxon>Bacteria</taxon>
        <taxon>Bacillati</taxon>
        <taxon>Actinomycetota</taxon>
        <taxon>Actinomycetes</taxon>
        <taxon>Micrococcales</taxon>
        <taxon>Cellulomonadaceae</taxon>
        <taxon>Cellulomonas</taxon>
    </lineage>
</organism>
<dbReference type="EMBL" id="BJUB01000013">
    <property type="protein sequence ID" value="GEK23095.1"/>
    <property type="molecule type" value="Genomic_DNA"/>
</dbReference>
<name>A0A510VD71_9CELL</name>
<gene>
    <name evidence="2" type="ORF">CXY01_36150</name>
</gene>
<feature type="compositionally biased region" description="Pro residues" evidence="1">
    <location>
        <begin position="86"/>
        <end position="98"/>
    </location>
</feature>
<feature type="compositionally biased region" description="Low complexity" evidence="1">
    <location>
        <begin position="71"/>
        <end position="85"/>
    </location>
</feature>
<dbReference type="Proteomes" id="UP000321118">
    <property type="component" value="Unassembled WGS sequence"/>
</dbReference>
<feature type="region of interest" description="Disordered" evidence="1">
    <location>
        <begin position="68"/>
        <end position="102"/>
    </location>
</feature>